<feature type="transmembrane region" description="Helical" evidence="1">
    <location>
        <begin position="257"/>
        <end position="275"/>
    </location>
</feature>
<keyword evidence="1" id="KW-1133">Transmembrane helix</keyword>
<gene>
    <name evidence="2" type="ORF">A2782_04505</name>
</gene>
<dbReference type="EMBL" id="MHBW01000003">
    <property type="protein sequence ID" value="OGY09935.1"/>
    <property type="molecule type" value="Genomic_DNA"/>
</dbReference>
<dbReference type="STRING" id="1797513.A2782_04505"/>
<evidence type="ECO:0000313" key="3">
    <source>
        <dbReference type="Proteomes" id="UP000177967"/>
    </source>
</evidence>
<protein>
    <recommendedName>
        <fullName evidence="4">Glycosyltransferase RgtA/B/C/D-like domain-containing protein</fullName>
    </recommendedName>
</protein>
<feature type="transmembrane region" description="Helical" evidence="1">
    <location>
        <begin position="303"/>
        <end position="322"/>
    </location>
</feature>
<reference evidence="2 3" key="1">
    <citation type="journal article" date="2016" name="Nat. Commun.">
        <title>Thousands of microbial genomes shed light on interconnected biogeochemical processes in an aquifer system.</title>
        <authorList>
            <person name="Anantharaman K."/>
            <person name="Brown C.T."/>
            <person name="Hug L.A."/>
            <person name="Sharon I."/>
            <person name="Castelle C.J."/>
            <person name="Probst A.J."/>
            <person name="Thomas B.C."/>
            <person name="Singh A."/>
            <person name="Wilkins M.J."/>
            <person name="Karaoz U."/>
            <person name="Brodie E.L."/>
            <person name="Williams K.H."/>
            <person name="Hubbard S.S."/>
            <person name="Banfield J.F."/>
        </authorList>
    </citation>
    <scope>NUCLEOTIDE SEQUENCE [LARGE SCALE GENOMIC DNA]</scope>
</reference>
<organism evidence="2 3">
    <name type="scientific">Candidatus Blackburnbacteria bacterium RIFCSPHIGHO2_01_FULL_43_15b</name>
    <dbReference type="NCBI Taxonomy" id="1797513"/>
    <lineage>
        <taxon>Bacteria</taxon>
        <taxon>Candidatus Blackburniibacteriota</taxon>
    </lineage>
</organism>
<feature type="transmembrane region" description="Helical" evidence="1">
    <location>
        <begin position="12"/>
        <end position="30"/>
    </location>
</feature>
<feature type="transmembrane region" description="Helical" evidence="1">
    <location>
        <begin position="353"/>
        <end position="372"/>
    </location>
</feature>
<evidence type="ECO:0000256" key="1">
    <source>
        <dbReference type="SAM" id="Phobius"/>
    </source>
</evidence>
<comment type="caution">
    <text evidence="2">The sequence shown here is derived from an EMBL/GenBank/DDBJ whole genome shotgun (WGS) entry which is preliminary data.</text>
</comment>
<evidence type="ECO:0000313" key="2">
    <source>
        <dbReference type="EMBL" id="OGY09935.1"/>
    </source>
</evidence>
<feature type="transmembrane region" description="Helical" evidence="1">
    <location>
        <begin position="191"/>
        <end position="207"/>
    </location>
</feature>
<proteinExistence type="predicted"/>
<evidence type="ECO:0008006" key="4">
    <source>
        <dbReference type="Google" id="ProtNLM"/>
    </source>
</evidence>
<dbReference type="Proteomes" id="UP000177967">
    <property type="component" value="Unassembled WGS sequence"/>
</dbReference>
<feature type="transmembrane region" description="Helical" evidence="1">
    <location>
        <begin position="128"/>
        <end position="147"/>
    </location>
</feature>
<feature type="transmembrane region" description="Helical" evidence="1">
    <location>
        <begin position="105"/>
        <end position="122"/>
    </location>
</feature>
<accession>A0A1G1V3J1</accession>
<keyword evidence="1" id="KW-0812">Transmembrane</keyword>
<feature type="transmembrane region" description="Helical" evidence="1">
    <location>
        <begin position="329"/>
        <end position="347"/>
    </location>
</feature>
<feature type="transmembrane region" description="Helical" evidence="1">
    <location>
        <begin position="219"/>
        <end position="250"/>
    </location>
</feature>
<feature type="transmembrane region" description="Helical" evidence="1">
    <location>
        <begin position="384"/>
        <end position="403"/>
    </location>
</feature>
<keyword evidence="1" id="KW-0472">Membrane</keyword>
<dbReference type="AlphaFoldDB" id="A0A1G1V3J1"/>
<name>A0A1G1V3J1_9BACT</name>
<sequence length="540" mass="62020">MIFLFRKHFFEVSLLSVALIFSAWLMWHTFSYQDGYLFIAAKAWSDFASHIPLIRSFSLGDNWPPEYPLFPGEPIRYHFLFYLLVGLLEKVGLPLDWALNFPSGLSFFLLLAAIYLLAKHLFQSKGVALLSVLFFLFNGSLSFLEFFKNHPLGIHTLSDMLQVSDFPSFGPYDGKIVSAFWNLNIYTNQRHLALPLALLLLLVLWILKTEKKASMLQIALGGIFLGVLPFAHSSVFIMAIGIFGMLFILLKKQKMTIFGILIAGVLLSMPRVIFLKNSASFIPKLELGYLTPHPVTLSSFLNYWFLNLGLAFLLIPFGFFLAPKRAKKVFVAFLPLFLVGNLVQFSIEMAGNHKFFTVFVIVANMFVAYSVFKIWHQKIFGKILAIILFFFLTLSGIIDFFVVKNDHFYQIADYPKNPDVAWIMQNTLKNTIFLNSNYLYNPASLAGHKIFLGWPYFPWSLGYDTTRRDKELRDMLNTNSTDEACKLLMQNRISYVEIQRHDVNPDFTINYDLFNKSFKQTYNNPESGLSLFTIQPTCNN</sequence>